<keyword evidence="8 10" id="KW-0811">Translocation</keyword>
<keyword evidence="3 10" id="KW-1003">Cell membrane</keyword>
<dbReference type="AlphaFoldDB" id="A0A1I4LDS7"/>
<comment type="function">
    <text evidence="10">Part of the twin-arginine translocation (Tat) system that transports large folded proteins containing a characteristic twin-arginine motif in their signal peptide across membranes. Together with TatC, TatB is part of a receptor directly interacting with Tat signal peptides. TatB may form an oligomeric binding site that transiently accommodates folded Tat precursor proteins before their translocation.</text>
</comment>
<evidence type="ECO:0000256" key="10">
    <source>
        <dbReference type="HAMAP-Rule" id="MF_00237"/>
    </source>
</evidence>
<keyword evidence="5 10" id="KW-0812">Transmembrane</keyword>
<dbReference type="EMBL" id="FOUF01000002">
    <property type="protein sequence ID" value="SFL89195.1"/>
    <property type="molecule type" value="Genomic_DNA"/>
</dbReference>
<feature type="compositionally biased region" description="Polar residues" evidence="11">
    <location>
        <begin position="113"/>
        <end position="140"/>
    </location>
</feature>
<dbReference type="InterPro" id="IPR018448">
    <property type="entry name" value="TatB"/>
</dbReference>
<keyword evidence="9 10" id="KW-0472">Membrane</keyword>
<feature type="transmembrane region" description="Helical" evidence="12">
    <location>
        <begin position="6"/>
        <end position="22"/>
    </location>
</feature>
<dbReference type="PRINTS" id="PR01506">
    <property type="entry name" value="TATBPROTEIN"/>
</dbReference>
<evidence type="ECO:0000256" key="4">
    <source>
        <dbReference type="ARBA" id="ARBA00022519"/>
    </source>
</evidence>
<dbReference type="EMBL" id="CAJNAP010000001">
    <property type="protein sequence ID" value="CAE6486432.1"/>
    <property type="molecule type" value="Genomic_DNA"/>
</dbReference>
<protein>
    <recommendedName>
        <fullName evidence="10">Sec-independent protein translocase protein TatB</fullName>
    </recommendedName>
</protein>
<evidence type="ECO:0000256" key="11">
    <source>
        <dbReference type="SAM" id="MobiDB-lite"/>
    </source>
</evidence>
<evidence type="ECO:0000313" key="13">
    <source>
        <dbReference type="EMBL" id="CAE6486432.1"/>
    </source>
</evidence>
<dbReference type="GO" id="GO:0033281">
    <property type="term" value="C:TAT protein transport complex"/>
    <property type="evidence" value="ECO:0007669"/>
    <property type="project" value="UniProtKB-UniRule"/>
</dbReference>
<evidence type="ECO:0000256" key="6">
    <source>
        <dbReference type="ARBA" id="ARBA00022927"/>
    </source>
</evidence>
<dbReference type="STRING" id="52442.SAMN05421880_10238"/>
<reference evidence="14 15" key="1">
    <citation type="submission" date="2016-10" db="EMBL/GenBank/DDBJ databases">
        <authorList>
            <person name="de Groot N.N."/>
        </authorList>
    </citation>
    <scope>NUCLEOTIDE SEQUENCE [LARGE SCALE GENOMIC DNA]</scope>
    <source>
        <strain evidence="14 15">Nm146</strain>
    </source>
</reference>
<evidence type="ECO:0000256" key="2">
    <source>
        <dbReference type="ARBA" id="ARBA00022448"/>
    </source>
</evidence>
<reference evidence="13" key="2">
    <citation type="submission" date="2021-02" db="EMBL/GenBank/DDBJ databases">
        <authorList>
            <person name="Han P."/>
        </authorList>
    </citation>
    <scope>NUCLEOTIDE SEQUENCE</scope>
    <source>
        <strain evidence="13">Nitrosomonas nitrosa 18-3D</strain>
    </source>
</reference>
<dbReference type="Gene3D" id="1.20.5.3310">
    <property type="match status" value="1"/>
</dbReference>
<evidence type="ECO:0000256" key="8">
    <source>
        <dbReference type="ARBA" id="ARBA00023010"/>
    </source>
</evidence>
<evidence type="ECO:0000256" key="9">
    <source>
        <dbReference type="ARBA" id="ARBA00023136"/>
    </source>
</evidence>
<dbReference type="PANTHER" id="PTHR33162">
    <property type="entry name" value="SEC-INDEPENDENT PROTEIN TRANSLOCASE PROTEIN TATA, CHLOROPLASTIC"/>
    <property type="match status" value="1"/>
</dbReference>
<evidence type="ECO:0000256" key="3">
    <source>
        <dbReference type="ARBA" id="ARBA00022475"/>
    </source>
</evidence>
<keyword evidence="15" id="KW-1185">Reference proteome</keyword>
<dbReference type="InterPro" id="IPR003369">
    <property type="entry name" value="TatA/B/E"/>
</dbReference>
<sequence>MFDISFLEMLIISIVALVVIGPERLPRVARTVGHLLGRARRYVDNVKNDIRHEIELDELKRLKESVHETTRSIEQSVRKEFDELRADVDMNKAENRSSLTVTEGTENKHAGGLSQSVSDSQRPSAALQQTPESTKNPPKS</sequence>
<dbReference type="PANTHER" id="PTHR33162:SF1">
    <property type="entry name" value="SEC-INDEPENDENT PROTEIN TRANSLOCASE PROTEIN TATA, CHLOROPLASTIC"/>
    <property type="match status" value="1"/>
</dbReference>
<proteinExistence type="inferred from homology"/>
<comment type="similarity">
    <text evidence="10">Belongs to the TatB family.</text>
</comment>
<dbReference type="RefSeq" id="WP_090665889.1">
    <property type="nucleotide sequence ID" value="NZ_CAJNAP010000001.1"/>
</dbReference>
<keyword evidence="7 10" id="KW-1133">Transmembrane helix</keyword>
<evidence type="ECO:0000256" key="1">
    <source>
        <dbReference type="ARBA" id="ARBA00004167"/>
    </source>
</evidence>
<accession>A0A1I4LDS7</accession>
<dbReference type="Pfam" id="PF02416">
    <property type="entry name" value="TatA_B_E"/>
    <property type="match status" value="1"/>
</dbReference>
<evidence type="ECO:0000313" key="15">
    <source>
        <dbReference type="Proteomes" id="UP000199561"/>
    </source>
</evidence>
<evidence type="ECO:0000256" key="5">
    <source>
        <dbReference type="ARBA" id="ARBA00022692"/>
    </source>
</evidence>
<dbReference type="Proteomes" id="UP000199561">
    <property type="component" value="Unassembled WGS sequence"/>
</dbReference>
<dbReference type="Proteomes" id="UP000601736">
    <property type="component" value="Unassembled WGS sequence"/>
</dbReference>
<dbReference type="GO" id="GO:0008320">
    <property type="term" value="F:protein transmembrane transporter activity"/>
    <property type="evidence" value="ECO:0007669"/>
    <property type="project" value="UniProtKB-UniRule"/>
</dbReference>
<dbReference type="HAMAP" id="MF_00237">
    <property type="entry name" value="TatB"/>
    <property type="match status" value="1"/>
</dbReference>
<keyword evidence="4" id="KW-0997">Cell inner membrane</keyword>
<evidence type="ECO:0000256" key="12">
    <source>
        <dbReference type="SAM" id="Phobius"/>
    </source>
</evidence>
<comment type="subcellular location">
    <subcellularLocation>
        <location evidence="10">Cell membrane</location>
        <topology evidence="10">Single-pass membrane protein</topology>
    </subcellularLocation>
    <subcellularLocation>
        <location evidence="1">Membrane</location>
        <topology evidence="1">Single-pass membrane protein</topology>
    </subcellularLocation>
</comment>
<dbReference type="NCBIfam" id="TIGR01410">
    <property type="entry name" value="tatB"/>
    <property type="match status" value="1"/>
</dbReference>
<feature type="region of interest" description="Disordered" evidence="11">
    <location>
        <begin position="92"/>
        <end position="140"/>
    </location>
</feature>
<comment type="subunit">
    <text evidence="10">The Tat system comprises two distinct complexes: a TatABC complex, containing multiple copies of TatA, TatB and TatC subunits, and a separate TatA complex, containing only TatA subunits. Substrates initially bind to the TatABC complex, which probably triggers association of the separate TatA complex to form the active translocon.</text>
</comment>
<evidence type="ECO:0000256" key="7">
    <source>
        <dbReference type="ARBA" id="ARBA00022989"/>
    </source>
</evidence>
<gene>
    <name evidence="10 13" type="primary">tatB</name>
    <name evidence="13" type="ORF">NMYAN_10405</name>
    <name evidence="14" type="ORF">SAMN05421880_10238</name>
</gene>
<evidence type="ECO:0000313" key="14">
    <source>
        <dbReference type="EMBL" id="SFL89195.1"/>
    </source>
</evidence>
<organism evidence="14 15">
    <name type="scientific">Nitrosomonas nitrosa</name>
    <dbReference type="NCBI Taxonomy" id="52442"/>
    <lineage>
        <taxon>Bacteria</taxon>
        <taxon>Pseudomonadati</taxon>
        <taxon>Pseudomonadota</taxon>
        <taxon>Betaproteobacteria</taxon>
        <taxon>Nitrosomonadales</taxon>
        <taxon>Nitrosomonadaceae</taxon>
        <taxon>Nitrosomonas</taxon>
    </lineage>
</organism>
<name>A0A1I4LDS7_9PROT</name>
<dbReference type="GO" id="GO:0043953">
    <property type="term" value="P:protein transport by the Tat complex"/>
    <property type="evidence" value="ECO:0007669"/>
    <property type="project" value="UniProtKB-UniRule"/>
</dbReference>
<keyword evidence="6 10" id="KW-0653">Protein transport</keyword>
<keyword evidence="2 10" id="KW-0813">Transport</keyword>